<dbReference type="InterPro" id="IPR010930">
    <property type="entry name" value="Flg_bb/hook_C_dom"/>
</dbReference>
<gene>
    <name evidence="4" type="ORF">IAD41_06520</name>
</gene>
<dbReference type="Pfam" id="PF06429">
    <property type="entry name" value="Flg_bbr_C"/>
    <property type="match status" value="1"/>
</dbReference>
<name>A0A9D1FWY7_9BACT</name>
<dbReference type="GO" id="GO:0071978">
    <property type="term" value="P:bacterial-type flagellum-dependent swarming motility"/>
    <property type="evidence" value="ECO:0007669"/>
    <property type="project" value="TreeGrafter"/>
</dbReference>
<dbReference type="EMBL" id="DVJO01000143">
    <property type="protein sequence ID" value="HIS83239.1"/>
    <property type="molecule type" value="Genomic_DNA"/>
</dbReference>
<dbReference type="AlphaFoldDB" id="A0A9D1FWY7"/>
<proteinExistence type="inferred from homology"/>
<reference evidence="4" key="2">
    <citation type="journal article" date="2021" name="PeerJ">
        <title>Extensive microbial diversity within the chicken gut microbiome revealed by metagenomics and culture.</title>
        <authorList>
            <person name="Gilroy R."/>
            <person name="Ravi A."/>
            <person name="Getino M."/>
            <person name="Pursley I."/>
            <person name="Horton D.L."/>
            <person name="Alikhan N.F."/>
            <person name="Baker D."/>
            <person name="Gharbi K."/>
            <person name="Hall N."/>
            <person name="Watson M."/>
            <person name="Adriaenssens E.M."/>
            <person name="Foster-Nyarko E."/>
            <person name="Jarju S."/>
            <person name="Secka A."/>
            <person name="Antonio M."/>
            <person name="Oren A."/>
            <person name="Chaudhuri R.R."/>
            <person name="La Ragione R."/>
            <person name="Hildebrand F."/>
            <person name="Pallen M.J."/>
        </authorList>
    </citation>
    <scope>NUCLEOTIDE SEQUENCE</scope>
    <source>
        <strain evidence="4">CHK152-2994</strain>
    </source>
</reference>
<dbReference type="GO" id="GO:0009288">
    <property type="term" value="C:bacterial-type flagellum"/>
    <property type="evidence" value="ECO:0007669"/>
    <property type="project" value="TreeGrafter"/>
</dbReference>
<accession>A0A9D1FWY7</accession>
<evidence type="ECO:0000256" key="1">
    <source>
        <dbReference type="ARBA" id="ARBA00009677"/>
    </source>
</evidence>
<dbReference type="PANTHER" id="PTHR30435:SF19">
    <property type="entry name" value="FLAGELLAR BASAL-BODY ROD PROTEIN FLGG"/>
    <property type="match status" value="1"/>
</dbReference>
<evidence type="ECO:0000313" key="5">
    <source>
        <dbReference type="Proteomes" id="UP000824139"/>
    </source>
</evidence>
<dbReference type="SUPFAM" id="SSF117143">
    <property type="entry name" value="Flagellar hook protein flgE"/>
    <property type="match status" value="1"/>
</dbReference>
<feature type="non-terminal residue" evidence="4">
    <location>
        <position position="1"/>
    </location>
</feature>
<comment type="similarity">
    <text evidence="1">Belongs to the flagella basal body rod proteins family.</text>
</comment>
<comment type="caution">
    <text evidence="4">The sequence shown here is derived from an EMBL/GenBank/DDBJ whole genome shotgun (WGS) entry which is preliminary data.</text>
</comment>
<sequence>QVQTELMSIANENVNGFDKIGYQRQEAVVSSFTEFLGTNGISKTTDTKVGRISMSSNPLDFAIAKEGYFQTEGDDGIKLTRDGRFKIDKDGNLLTLDDRRVLSNSGMPIKLPLIPEKIEDIKVDDSGLVKVLNKETAEMEIAGCIGVVDANGILVMDPQVKQGYNEYSNVSLQNEFIGMMPVIRNFEANRQLFMIQNQNLQKVISQLGSTS</sequence>
<evidence type="ECO:0000259" key="3">
    <source>
        <dbReference type="Pfam" id="PF22692"/>
    </source>
</evidence>
<evidence type="ECO:0000259" key="2">
    <source>
        <dbReference type="Pfam" id="PF06429"/>
    </source>
</evidence>
<evidence type="ECO:0008006" key="6">
    <source>
        <dbReference type="Google" id="ProtNLM"/>
    </source>
</evidence>
<dbReference type="InterPro" id="IPR053967">
    <property type="entry name" value="LlgE_F_G-like_D1"/>
</dbReference>
<dbReference type="InterPro" id="IPR037925">
    <property type="entry name" value="FlgE/F/G-like"/>
</dbReference>
<dbReference type="Proteomes" id="UP000824139">
    <property type="component" value="Unassembled WGS sequence"/>
</dbReference>
<dbReference type="Pfam" id="PF22692">
    <property type="entry name" value="LlgE_F_G_D1"/>
    <property type="match status" value="1"/>
</dbReference>
<feature type="domain" description="Flagellar hook protein FlgE/F/G-like D1" evidence="3">
    <location>
        <begin position="62"/>
        <end position="131"/>
    </location>
</feature>
<protein>
    <recommendedName>
        <fullName evidence="6">Flagellar basal body protein</fullName>
    </recommendedName>
</protein>
<evidence type="ECO:0000313" key="4">
    <source>
        <dbReference type="EMBL" id="HIS83239.1"/>
    </source>
</evidence>
<organism evidence="4 5">
    <name type="scientific">Candidatus Scatenecus faecavium</name>
    <dbReference type="NCBI Taxonomy" id="2840915"/>
    <lineage>
        <taxon>Bacteria</taxon>
        <taxon>Candidatus Scatenecus</taxon>
    </lineage>
</organism>
<reference evidence="4" key="1">
    <citation type="submission" date="2020-10" db="EMBL/GenBank/DDBJ databases">
        <authorList>
            <person name="Gilroy R."/>
        </authorList>
    </citation>
    <scope>NUCLEOTIDE SEQUENCE</scope>
    <source>
        <strain evidence="4">CHK152-2994</strain>
    </source>
</reference>
<feature type="domain" description="Flagellar basal-body/hook protein C-terminal" evidence="2">
    <location>
        <begin position="161"/>
        <end position="205"/>
    </location>
</feature>
<dbReference type="PANTHER" id="PTHR30435">
    <property type="entry name" value="FLAGELLAR PROTEIN"/>
    <property type="match status" value="1"/>
</dbReference>